<dbReference type="SUPFAM" id="SSF64167">
    <property type="entry name" value="SurE-like"/>
    <property type="match status" value="1"/>
</dbReference>
<evidence type="ECO:0000256" key="3">
    <source>
        <dbReference type="ARBA" id="ARBA00004496"/>
    </source>
</evidence>
<dbReference type="GO" id="GO:0046872">
    <property type="term" value="F:metal ion binding"/>
    <property type="evidence" value="ECO:0007669"/>
    <property type="project" value="UniProtKB-UniRule"/>
</dbReference>
<dbReference type="GO" id="GO:0008253">
    <property type="term" value="F:5'-nucleotidase activity"/>
    <property type="evidence" value="ECO:0007669"/>
    <property type="project" value="UniProtKB-UniRule"/>
</dbReference>
<dbReference type="RefSeq" id="WP_111266919.1">
    <property type="nucleotide sequence ID" value="NZ_CP029843.1"/>
</dbReference>
<comment type="cofactor">
    <cofactor evidence="2">
        <name>Mg(2+)</name>
        <dbReference type="ChEBI" id="CHEBI:18420"/>
    </cofactor>
</comment>
<dbReference type="Proteomes" id="UP000249447">
    <property type="component" value="Chromosome"/>
</dbReference>
<evidence type="ECO:0000256" key="6">
    <source>
        <dbReference type="ARBA" id="ARBA00022723"/>
    </source>
</evidence>
<dbReference type="GO" id="GO:0000166">
    <property type="term" value="F:nucleotide binding"/>
    <property type="evidence" value="ECO:0007669"/>
    <property type="project" value="UniProtKB-KW"/>
</dbReference>
<keyword evidence="5 9" id="KW-0963">Cytoplasm</keyword>
<keyword evidence="7 9" id="KW-0547">Nucleotide-binding</keyword>
<reference evidence="11 13" key="1">
    <citation type="submission" date="2018-05" db="EMBL/GenBank/DDBJ databases">
        <title>The complete genome of Lysobacter maris HZ9B, a marine bacterium antagonistic against terrestrial plant pathogens.</title>
        <authorList>
            <person name="Zhang X.-Q."/>
        </authorList>
    </citation>
    <scope>NUCLEOTIDE SEQUENCE [LARGE SCALE GENOMIC DNA]</scope>
    <source>
        <strain evidence="11 13">HZ9B</strain>
    </source>
</reference>
<dbReference type="PANTHER" id="PTHR30457">
    <property type="entry name" value="5'-NUCLEOTIDASE SURE"/>
    <property type="match status" value="1"/>
</dbReference>
<protein>
    <recommendedName>
        <fullName evidence="9">5'-nucleotidase SurE</fullName>
        <ecNumber evidence="9">3.1.3.5</ecNumber>
    </recommendedName>
    <alternativeName>
        <fullName evidence="9">Nucleoside 5'-monophosphate phosphohydrolase</fullName>
    </alternativeName>
</protein>
<evidence type="ECO:0000256" key="4">
    <source>
        <dbReference type="ARBA" id="ARBA00011062"/>
    </source>
</evidence>
<dbReference type="KEGG" id="lmb:C9I47_2152"/>
<comment type="cofactor">
    <cofactor evidence="9">
        <name>a divalent metal cation</name>
        <dbReference type="ChEBI" id="CHEBI:60240"/>
    </cofactor>
    <text evidence="9">Binds 1 divalent metal cation per subunit.</text>
</comment>
<dbReference type="OrthoDB" id="9780815at2"/>
<dbReference type="EMBL" id="CP029843">
    <property type="protein sequence ID" value="AWV07835.1"/>
    <property type="molecule type" value="Genomic_DNA"/>
</dbReference>
<evidence type="ECO:0000256" key="7">
    <source>
        <dbReference type="ARBA" id="ARBA00022741"/>
    </source>
</evidence>
<dbReference type="NCBIfam" id="NF001490">
    <property type="entry name" value="PRK00346.1-4"/>
    <property type="match status" value="1"/>
</dbReference>
<dbReference type="EC" id="3.1.3.5" evidence="9"/>
<dbReference type="EMBL" id="VICD02000135">
    <property type="protein sequence ID" value="KAB8190177.1"/>
    <property type="molecule type" value="Genomic_DNA"/>
</dbReference>
<dbReference type="GO" id="GO:0008254">
    <property type="term" value="F:3'-nucleotidase activity"/>
    <property type="evidence" value="ECO:0007669"/>
    <property type="project" value="TreeGrafter"/>
</dbReference>
<dbReference type="GO" id="GO:0004309">
    <property type="term" value="F:exopolyphosphatase activity"/>
    <property type="evidence" value="ECO:0007669"/>
    <property type="project" value="TreeGrafter"/>
</dbReference>
<dbReference type="NCBIfam" id="TIGR00087">
    <property type="entry name" value="surE"/>
    <property type="match status" value="1"/>
</dbReference>
<feature type="binding site" evidence="9">
    <location>
        <position position="40"/>
    </location>
    <ligand>
        <name>a divalent metal cation</name>
        <dbReference type="ChEBI" id="CHEBI:60240"/>
    </ligand>
</feature>
<proteinExistence type="inferred from homology"/>
<dbReference type="InterPro" id="IPR002828">
    <property type="entry name" value="SurE-like_Pase/nucleotidase"/>
</dbReference>
<comment type="catalytic activity">
    <reaction evidence="1 9">
        <text>a ribonucleoside 5'-phosphate + H2O = a ribonucleoside + phosphate</text>
        <dbReference type="Rhea" id="RHEA:12484"/>
        <dbReference type="ChEBI" id="CHEBI:15377"/>
        <dbReference type="ChEBI" id="CHEBI:18254"/>
        <dbReference type="ChEBI" id="CHEBI:43474"/>
        <dbReference type="ChEBI" id="CHEBI:58043"/>
        <dbReference type="EC" id="3.1.3.5"/>
    </reaction>
</comment>
<dbReference type="GO" id="GO:0005737">
    <property type="term" value="C:cytoplasm"/>
    <property type="evidence" value="ECO:0007669"/>
    <property type="project" value="UniProtKB-SubCell"/>
</dbReference>
<dbReference type="Proteomes" id="UP000320431">
    <property type="component" value="Unassembled WGS sequence"/>
</dbReference>
<dbReference type="HAMAP" id="MF_00060">
    <property type="entry name" value="SurE"/>
    <property type="match status" value="1"/>
</dbReference>
<evidence type="ECO:0000313" key="14">
    <source>
        <dbReference type="Proteomes" id="UP000320431"/>
    </source>
</evidence>
<organism evidence="11 13">
    <name type="scientific">Marilutibacter maris</name>
    <dbReference type="NCBI Taxonomy" id="1605891"/>
    <lineage>
        <taxon>Bacteria</taxon>
        <taxon>Pseudomonadati</taxon>
        <taxon>Pseudomonadota</taxon>
        <taxon>Gammaproteobacteria</taxon>
        <taxon>Lysobacterales</taxon>
        <taxon>Lysobacteraceae</taxon>
        <taxon>Marilutibacter</taxon>
    </lineage>
</organism>
<dbReference type="NCBIfam" id="NF001489">
    <property type="entry name" value="PRK00346.1-3"/>
    <property type="match status" value="1"/>
</dbReference>
<feature type="domain" description="Survival protein SurE-like phosphatase/nucleotidase" evidence="10">
    <location>
        <begin position="3"/>
        <end position="185"/>
    </location>
</feature>
<gene>
    <name evidence="9 12" type="primary">surE</name>
    <name evidence="11" type="ORF">C9I47_2152</name>
    <name evidence="12" type="ORF">FKV24_008675</name>
</gene>
<keyword evidence="6 9" id="KW-0479">Metal-binding</keyword>
<comment type="subcellular location">
    <subcellularLocation>
        <location evidence="3 9">Cytoplasm</location>
    </subcellularLocation>
</comment>
<sequence length="263" mass="28119">MRVLVSNDDGVDAPGIRFLAEGLRAAGHEVLVVAPDRDRSGASNSLTLDAPVRVVQLDDSTWRVHGTPTDCVHVAITGMLEVEPDIVVSGINNTANMGDDVIYSGTVAAAMEGRFLGLPAIAVSLNTVDHNGRHFETAARAAVEIIARLSTDPLPADTILNVNVPDLPWEQVRGFEVTRLGNRHRAEDCIPQQDPRGRSWWWIGAAGPEQDAGPGTDFHALRTGHIAITPILVDLTRYQALDQVASWVDGLGGALQPAGEARP</sequence>
<dbReference type="FunFam" id="3.40.1210.10:FF:000001">
    <property type="entry name" value="5'/3'-nucleotidase SurE"/>
    <property type="match status" value="1"/>
</dbReference>
<evidence type="ECO:0000256" key="8">
    <source>
        <dbReference type="ARBA" id="ARBA00022801"/>
    </source>
</evidence>
<dbReference type="AlphaFoldDB" id="A0A2U9T8X1"/>
<evidence type="ECO:0000259" key="10">
    <source>
        <dbReference type="Pfam" id="PF01975"/>
    </source>
</evidence>
<comment type="function">
    <text evidence="9">Nucleotidase that shows phosphatase activity on nucleoside 5'-monophosphates.</text>
</comment>
<dbReference type="Gene3D" id="3.40.1210.10">
    <property type="entry name" value="Survival protein SurE-like phosphatase/nucleotidase"/>
    <property type="match status" value="1"/>
</dbReference>
<feature type="binding site" evidence="9">
    <location>
        <position position="92"/>
    </location>
    <ligand>
        <name>a divalent metal cation</name>
        <dbReference type="ChEBI" id="CHEBI:60240"/>
    </ligand>
</feature>
<dbReference type="InterPro" id="IPR036523">
    <property type="entry name" value="SurE-like_sf"/>
</dbReference>
<reference evidence="12 14" key="2">
    <citation type="submission" date="2019-10" db="EMBL/GenBank/DDBJ databases">
        <title>Lysobacter alkalisoli sp. nov., isolated from saline-alkaline soil.</title>
        <authorList>
            <person name="Sun J.-Q."/>
        </authorList>
    </citation>
    <scope>NUCLEOTIDE SEQUENCE [LARGE SCALE GENOMIC DNA]</scope>
    <source>
        <strain evidence="12 14">KCTC 42381</strain>
    </source>
</reference>
<evidence type="ECO:0000256" key="9">
    <source>
        <dbReference type="HAMAP-Rule" id="MF_00060"/>
    </source>
</evidence>
<evidence type="ECO:0000256" key="1">
    <source>
        <dbReference type="ARBA" id="ARBA00000815"/>
    </source>
</evidence>
<keyword evidence="8 9" id="KW-0378">Hydrolase</keyword>
<evidence type="ECO:0000256" key="2">
    <source>
        <dbReference type="ARBA" id="ARBA00001946"/>
    </source>
</evidence>
<comment type="similarity">
    <text evidence="4 9">Belongs to the SurE nucleotidase family.</text>
</comment>
<accession>A0A2U9T8X1</accession>
<evidence type="ECO:0000256" key="5">
    <source>
        <dbReference type="ARBA" id="ARBA00022490"/>
    </source>
</evidence>
<dbReference type="Pfam" id="PF01975">
    <property type="entry name" value="SurE"/>
    <property type="match status" value="1"/>
</dbReference>
<keyword evidence="13" id="KW-1185">Reference proteome</keyword>
<evidence type="ECO:0000313" key="12">
    <source>
        <dbReference type="EMBL" id="KAB8190177.1"/>
    </source>
</evidence>
<dbReference type="InterPro" id="IPR030048">
    <property type="entry name" value="SurE"/>
</dbReference>
<dbReference type="PANTHER" id="PTHR30457:SF12">
    <property type="entry name" value="5'_3'-NUCLEOTIDASE SURE"/>
    <property type="match status" value="1"/>
</dbReference>
<name>A0A2U9T8X1_9GAMM</name>
<feature type="binding site" evidence="9">
    <location>
        <position position="9"/>
    </location>
    <ligand>
        <name>a divalent metal cation</name>
        <dbReference type="ChEBI" id="CHEBI:60240"/>
    </ligand>
</feature>
<evidence type="ECO:0000313" key="13">
    <source>
        <dbReference type="Proteomes" id="UP000249447"/>
    </source>
</evidence>
<feature type="binding site" evidence="9">
    <location>
        <position position="8"/>
    </location>
    <ligand>
        <name>a divalent metal cation</name>
        <dbReference type="ChEBI" id="CHEBI:60240"/>
    </ligand>
</feature>
<evidence type="ECO:0000313" key="11">
    <source>
        <dbReference type="EMBL" id="AWV07835.1"/>
    </source>
</evidence>